<gene>
    <name evidence="1" type="ORF">DFR34_1511</name>
</gene>
<organism evidence="1 2">
    <name type="scientific">Rivihabitans pingtungensis</name>
    <dbReference type="NCBI Taxonomy" id="1054498"/>
    <lineage>
        <taxon>Bacteria</taxon>
        <taxon>Pseudomonadati</taxon>
        <taxon>Pseudomonadota</taxon>
        <taxon>Betaproteobacteria</taxon>
        <taxon>Neisseriales</taxon>
        <taxon>Aquaspirillaceae</taxon>
        <taxon>Rivihabitans</taxon>
    </lineage>
</organism>
<proteinExistence type="predicted"/>
<dbReference type="Pfam" id="PF13565">
    <property type="entry name" value="HTH_32"/>
    <property type="match status" value="1"/>
</dbReference>
<keyword evidence="1" id="KW-0238">DNA-binding</keyword>
<dbReference type="GO" id="GO:0003677">
    <property type="term" value="F:DNA binding"/>
    <property type="evidence" value="ECO:0007669"/>
    <property type="project" value="UniProtKB-KW"/>
</dbReference>
<dbReference type="SUPFAM" id="SSF46689">
    <property type="entry name" value="Homeodomain-like"/>
    <property type="match status" value="1"/>
</dbReference>
<keyword evidence="2" id="KW-1185">Reference proteome</keyword>
<accession>A0A318KFT6</accession>
<dbReference type="InterPro" id="IPR009057">
    <property type="entry name" value="Homeodomain-like_sf"/>
</dbReference>
<comment type="caution">
    <text evidence="1">The sequence shown here is derived from an EMBL/GenBank/DDBJ whole genome shotgun (WGS) entry which is preliminary data.</text>
</comment>
<protein>
    <submittedName>
        <fullName evidence="1">Homeodomain-containing protein</fullName>
    </submittedName>
</protein>
<dbReference type="EMBL" id="QJKI01000051">
    <property type="protein sequence ID" value="PXX73373.1"/>
    <property type="molecule type" value="Genomic_DNA"/>
</dbReference>
<dbReference type="Proteomes" id="UP000247555">
    <property type="component" value="Unassembled WGS sequence"/>
</dbReference>
<keyword evidence="1" id="KW-0371">Homeobox</keyword>
<reference evidence="1 2" key="1">
    <citation type="submission" date="2018-05" db="EMBL/GenBank/DDBJ databases">
        <title>Genomic Encyclopedia of Type Strains, Phase IV (KMG-IV): sequencing the most valuable type-strain genomes for metagenomic binning, comparative biology and taxonomic classification.</title>
        <authorList>
            <person name="Goeker M."/>
        </authorList>
    </citation>
    <scope>NUCLEOTIDE SEQUENCE [LARGE SCALE GENOMIC DNA]</scope>
    <source>
        <strain evidence="1 2">DSM 29661</strain>
    </source>
</reference>
<name>A0A318KFT6_9NEIS</name>
<sequence length="154" mass="16834">MPAIKYRVTLTDDEVEMLEAMLRKGKCAARKQTRARILLKAAAGCKDAEIIEALAVSATMIHHTRQRCVEEGVEAALSDRPRPGKAPKLTDKQCAHLIATACTPPPAGHDHWTLRLLADQVVQLGFADSFSHETVRRLLKKHLKTVAGAGVVHS</sequence>
<evidence type="ECO:0000313" key="2">
    <source>
        <dbReference type="Proteomes" id="UP000247555"/>
    </source>
</evidence>
<dbReference type="AlphaFoldDB" id="A0A318KFT6"/>
<evidence type="ECO:0000313" key="1">
    <source>
        <dbReference type="EMBL" id="PXX73373.1"/>
    </source>
</evidence>